<keyword evidence="2" id="KW-0812">Transmembrane</keyword>
<feature type="region of interest" description="Disordered" evidence="1">
    <location>
        <begin position="1396"/>
        <end position="1415"/>
    </location>
</feature>
<feature type="compositionally biased region" description="Pro residues" evidence="1">
    <location>
        <begin position="35"/>
        <end position="49"/>
    </location>
</feature>
<gene>
    <name evidence="3" type="ORF">AK812_SmicGene39992</name>
</gene>
<dbReference type="EMBL" id="LSRX01001456">
    <property type="protein sequence ID" value="OLP79692.1"/>
    <property type="molecule type" value="Genomic_DNA"/>
</dbReference>
<proteinExistence type="predicted"/>
<sequence length="1446" mass="160312">MEEAPAMDTQQTSAEQPADAALPAAETAAETPAPIAAPPGVPMKAPPPSLLAKEEPKEHAPAPEIGQLITLTEDLQVVRFTNGTIHLKQTGKDPEAITPSMFEALLQSIRTQANAPAPSAMSGFTGLASTNRGSAPDTDPDPIEWGDMDPNFRQALQDSPELLKAYNTVRNPKKVTMENLSTVLATYHEQTVQPSLDLLSNHIRQDVISRLDKQGSVIRYEGLALQSLEADAIRRTVLIHGLPPLTSQSQIDHNLHYLLQQAQLTESDIQTTSNHVNTSTNAFLKITFLQESTSKHFFQTFKQKKRWYHSNEHEDAPLRIERDVPMLERIERTPLHAVIDSLTKPQPPAMDEYLRCDFNSLQVWDNAEESLLAQVLYLPDKHLSYACYLLVVPRFFEEARDFDDYDPRFDELVQDSTRRRREDDRQQALRMYYIRLYGGDDADILVKLPRKLVSKAARAETFADYLANQAQIFLHLIQKEGATTTVVWLKTRDQQLRVAPKGWAELRLYLAFEDPVLQGLPVKWSGEFLGCSEVTSVAWRSVRFLSNEAQLNYGLSRLTWKSSVLISARSLSCFRYFLAQMAPKLFRGDARCARAQSLVCLGKKLPKIACAAAFILLACSVSLALGPEPAFDREPGMTCAICKGRPLLGLRSFSGLLAGLSIVMLLLKYRVIPKIIPPDQFESGFSLGKYYGFAAQVLYHCALVACFLAVAWNRSPGLYHMATLAEPAYCTLGHPSLILQRGVIHSLAGRLGHALGKAVPLLVHHTISCACTHALMYGLPDSIFGILLQLDFHASSAVCLCIANALLTPRLNLTARQRLSMQTVAMGIWALTRVCLVLVLGFFLLAEAAHLAERAVRAVVIVELSLAAMGSFAFVIIKTPLLTSGLQEALREYRECLYTEGVVAVCDGLEAGWASTPALRRAAQDILRSAIQFATGRDLLSDKLSRGQDHGLLVSARNSIESMPAQYRDFCRAVQTTFANDASAQRQLRAETARMLRKHATSMSEDLLVDDLKSGTDMIRYEIVQVLNLLTPEEALRKKSCGNASVGIVCSRFAADHAVADQQEELVAEFAEKVHVMDACLQELGMRRVANGADFTQAQFLKETYDVSFDGGEARENLKKVPHGKSRRADAKAQEWLQEERQKGLKGPVAAGGDGFATHAGFVTAGRGQRMHCFESCCAIVARVCTRYRPERRFGSSDGTSDSFGRLHTWSLPSLRRAGSGSLAQFQDYIGHFPNNRTTGDKMFANQSLKLVGRMHTLFSTRLQTSRSTTCSESGAAGQCGNENACLSLQLDGNLVLFFINTDTLICSSKTPELRDGRILAAMEMSGNLSRYRGVHFYQTAGSSGQMRLLRTNAAIGGDAPLDGNCFTDRRIGENWAEERAEKRWRQKFEEWQASFQSETSETCKEPSSEMRSEAQQLVELEPKLKPQLEELIPCFPTQRVPKDLQ</sequence>
<feature type="transmembrane region" description="Helical" evidence="2">
    <location>
        <begin position="690"/>
        <end position="712"/>
    </location>
</feature>
<dbReference type="OrthoDB" id="428643at2759"/>
<accession>A0A1Q9C9S5</accession>
<keyword evidence="2" id="KW-1133">Transmembrane helix</keyword>
<feature type="compositionally biased region" description="Basic and acidic residues" evidence="1">
    <location>
        <begin position="52"/>
        <end position="61"/>
    </location>
</feature>
<comment type="caution">
    <text evidence="3">The sequence shown here is derived from an EMBL/GenBank/DDBJ whole genome shotgun (WGS) entry which is preliminary data.</text>
</comment>
<evidence type="ECO:0000256" key="1">
    <source>
        <dbReference type="SAM" id="MobiDB-lite"/>
    </source>
</evidence>
<evidence type="ECO:0000256" key="2">
    <source>
        <dbReference type="SAM" id="Phobius"/>
    </source>
</evidence>
<evidence type="ECO:0000313" key="4">
    <source>
        <dbReference type="Proteomes" id="UP000186817"/>
    </source>
</evidence>
<feature type="transmembrane region" description="Helical" evidence="2">
    <location>
        <begin position="858"/>
        <end position="877"/>
    </location>
</feature>
<keyword evidence="4" id="KW-1185">Reference proteome</keyword>
<dbReference type="Proteomes" id="UP000186817">
    <property type="component" value="Unassembled WGS sequence"/>
</dbReference>
<name>A0A1Q9C9S5_SYMMI</name>
<protein>
    <submittedName>
        <fullName evidence="3">Uncharacterized protein</fullName>
    </submittedName>
</protein>
<feature type="compositionally biased region" description="Basic and acidic residues" evidence="1">
    <location>
        <begin position="1402"/>
        <end position="1413"/>
    </location>
</feature>
<feature type="region of interest" description="Disordered" evidence="1">
    <location>
        <begin position="1"/>
        <end position="64"/>
    </location>
</feature>
<feature type="compositionally biased region" description="Low complexity" evidence="1">
    <location>
        <begin position="14"/>
        <end position="34"/>
    </location>
</feature>
<feature type="transmembrane region" description="Helical" evidence="2">
    <location>
        <begin position="647"/>
        <end position="670"/>
    </location>
</feature>
<keyword evidence="2" id="KW-0472">Membrane</keyword>
<feature type="transmembrane region" description="Helical" evidence="2">
    <location>
        <begin position="827"/>
        <end position="846"/>
    </location>
</feature>
<organism evidence="3 4">
    <name type="scientific">Symbiodinium microadriaticum</name>
    <name type="common">Dinoflagellate</name>
    <name type="synonym">Zooxanthella microadriatica</name>
    <dbReference type="NCBI Taxonomy" id="2951"/>
    <lineage>
        <taxon>Eukaryota</taxon>
        <taxon>Sar</taxon>
        <taxon>Alveolata</taxon>
        <taxon>Dinophyceae</taxon>
        <taxon>Suessiales</taxon>
        <taxon>Symbiodiniaceae</taxon>
        <taxon>Symbiodinium</taxon>
    </lineage>
</organism>
<evidence type="ECO:0000313" key="3">
    <source>
        <dbReference type="EMBL" id="OLP79692.1"/>
    </source>
</evidence>
<reference evidence="3 4" key="1">
    <citation type="submission" date="2016-02" db="EMBL/GenBank/DDBJ databases">
        <title>Genome analysis of coral dinoflagellate symbionts highlights evolutionary adaptations to a symbiotic lifestyle.</title>
        <authorList>
            <person name="Aranda M."/>
            <person name="Li Y."/>
            <person name="Liew Y.J."/>
            <person name="Baumgarten S."/>
            <person name="Simakov O."/>
            <person name="Wilson M."/>
            <person name="Piel J."/>
            <person name="Ashoor H."/>
            <person name="Bougouffa S."/>
            <person name="Bajic V.B."/>
            <person name="Ryu T."/>
            <person name="Ravasi T."/>
            <person name="Bayer T."/>
            <person name="Micklem G."/>
            <person name="Kim H."/>
            <person name="Bhak J."/>
            <person name="Lajeunesse T.C."/>
            <person name="Voolstra C.R."/>
        </authorList>
    </citation>
    <scope>NUCLEOTIDE SEQUENCE [LARGE SCALE GENOMIC DNA]</scope>
    <source>
        <strain evidence="3 4">CCMP2467</strain>
    </source>
</reference>